<organism evidence="6 7">
    <name type="scientific">Halalkalibacterium halodurans (strain ATCC BAA-125 / DSM 18197 / FERM 7344 / JCM 9153 / C-125)</name>
    <name type="common">Bacillus halodurans</name>
    <dbReference type="NCBI Taxonomy" id="272558"/>
    <lineage>
        <taxon>Bacteria</taxon>
        <taxon>Bacillati</taxon>
        <taxon>Bacillota</taxon>
        <taxon>Bacilli</taxon>
        <taxon>Bacillales</taxon>
        <taxon>Bacillaceae</taxon>
        <taxon>Halalkalibacterium (ex Joshi et al. 2022)</taxon>
    </lineage>
</organism>
<evidence type="ECO:0000256" key="4">
    <source>
        <dbReference type="ARBA" id="ARBA00023163"/>
    </source>
</evidence>
<dbReference type="KEGG" id="bha:BH2712"/>
<evidence type="ECO:0000256" key="3">
    <source>
        <dbReference type="ARBA" id="ARBA00023125"/>
    </source>
</evidence>
<dbReference type="SUPFAM" id="SSF53850">
    <property type="entry name" value="Periplasmic binding protein-like II"/>
    <property type="match status" value="1"/>
</dbReference>
<dbReference type="GO" id="GO:0003700">
    <property type="term" value="F:DNA-binding transcription factor activity"/>
    <property type="evidence" value="ECO:0007669"/>
    <property type="project" value="InterPro"/>
</dbReference>
<dbReference type="Pfam" id="PF00126">
    <property type="entry name" value="HTH_1"/>
    <property type="match status" value="1"/>
</dbReference>
<dbReference type="InterPro" id="IPR036390">
    <property type="entry name" value="WH_DNA-bd_sf"/>
</dbReference>
<dbReference type="SUPFAM" id="SSF46785">
    <property type="entry name" value="Winged helix' DNA-binding domain"/>
    <property type="match status" value="1"/>
</dbReference>
<evidence type="ECO:0000256" key="1">
    <source>
        <dbReference type="ARBA" id="ARBA00009437"/>
    </source>
</evidence>
<feature type="domain" description="HTH lysR-type" evidence="5">
    <location>
        <begin position="1"/>
        <end position="58"/>
    </location>
</feature>
<dbReference type="InterPro" id="IPR000847">
    <property type="entry name" value="LysR_HTH_N"/>
</dbReference>
<keyword evidence="3" id="KW-0238">DNA-binding</keyword>
<dbReference type="PROSITE" id="PS50931">
    <property type="entry name" value="HTH_LYSR"/>
    <property type="match status" value="1"/>
</dbReference>
<dbReference type="PANTHER" id="PTHR30126">
    <property type="entry name" value="HTH-TYPE TRANSCRIPTIONAL REGULATOR"/>
    <property type="match status" value="1"/>
</dbReference>
<dbReference type="Proteomes" id="UP000001258">
    <property type="component" value="Chromosome"/>
</dbReference>
<dbReference type="STRING" id="272558.gene:10728610"/>
<protein>
    <submittedName>
        <fullName evidence="6">Transcriptional regulator (LysR family)</fullName>
    </submittedName>
</protein>
<evidence type="ECO:0000313" key="7">
    <source>
        <dbReference type="Proteomes" id="UP000001258"/>
    </source>
</evidence>
<dbReference type="InterPro" id="IPR036388">
    <property type="entry name" value="WH-like_DNA-bd_sf"/>
</dbReference>
<accession>Q9K9D6</accession>
<dbReference type="OrthoDB" id="9778774at2"/>
<evidence type="ECO:0000256" key="2">
    <source>
        <dbReference type="ARBA" id="ARBA00023015"/>
    </source>
</evidence>
<proteinExistence type="inferred from homology"/>
<comment type="similarity">
    <text evidence="1">Belongs to the LysR transcriptional regulatory family.</text>
</comment>
<name>Q9K9D6_HALH5</name>
<dbReference type="eggNOG" id="COG0583">
    <property type="taxonomic scope" value="Bacteria"/>
</dbReference>
<keyword evidence="4" id="KW-0804">Transcription</keyword>
<dbReference type="PRINTS" id="PR00039">
    <property type="entry name" value="HTHLYSR"/>
</dbReference>
<dbReference type="GO" id="GO:0000976">
    <property type="term" value="F:transcription cis-regulatory region binding"/>
    <property type="evidence" value="ECO:0007669"/>
    <property type="project" value="TreeGrafter"/>
</dbReference>
<dbReference type="Gene3D" id="3.40.190.290">
    <property type="match status" value="1"/>
</dbReference>
<evidence type="ECO:0000313" key="6">
    <source>
        <dbReference type="EMBL" id="BAB06431.1"/>
    </source>
</evidence>
<dbReference type="EMBL" id="BA000004">
    <property type="protein sequence ID" value="BAB06431.1"/>
    <property type="molecule type" value="Genomic_DNA"/>
</dbReference>
<dbReference type="CDD" id="cd05466">
    <property type="entry name" value="PBP2_LTTR_substrate"/>
    <property type="match status" value="1"/>
</dbReference>
<dbReference type="PIR" id="H83988">
    <property type="entry name" value="H83988"/>
</dbReference>
<dbReference type="FunFam" id="1.10.10.10:FF:000001">
    <property type="entry name" value="LysR family transcriptional regulator"/>
    <property type="match status" value="1"/>
</dbReference>
<evidence type="ECO:0000259" key="5">
    <source>
        <dbReference type="PROSITE" id="PS50931"/>
    </source>
</evidence>
<dbReference type="Gene3D" id="1.10.10.10">
    <property type="entry name" value="Winged helix-like DNA-binding domain superfamily/Winged helix DNA-binding domain"/>
    <property type="match status" value="1"/>
</dbReference>
<dbReference type="InterPro" id="IPR005119">
    <property type="entry name" value="LysR_subst-bd"/>
</dbReference>
<dbReference type="HOGENOM" id="CLU_039613_6_1_9"/>
<dbReference type="AlphaFoldDB" id="Q9K9D6"/>
<gene>
    <name evidence="6" type="ordered locus">BH2712</name>
</gene>
<reference evidence="6 7" key="1">
    <citation type="journal article" date="2000" name="Nucleic Acids Res.">
        <title>Complete genome sequence of the alkaliphilic bacterium Bacillus halodurans and genomic sequence comparison with Bacillus subtilis.</title>
        <authorList>
            <person name="Takami H."/>
            <person name="Nakasone K."/>
            <person name="Takaki Y."/>
            <person name="Maeno G."/>
            <person name="Sasaki R."/>
            <person name="Masui N."/>
            <person name="Fuji F."/>
            <person name="Hirama C."/>
            <person name="Nakamura Y."/>
            <person name="Ogasawara N."/>
            <person name="Kuhara S."/>
            <person name="Horikoshi K."/>
        </authorList>
    </citation>
    <scope>NUCLEOTIDE SEQUENCE [LARGE SCALE GENOMIC DNA]</scope>
    <source>
        <strain evidence="7">ATCC BAA-125 / DSM 18197 / FERM 7344 / JCM 9153 / C-125</strain>
    </source>
</reference>
<dbReference type="RefSeq" id="WP_010898860.1">
    <property type="nucleotide sequence ID" value="NC_002570.2"/>
</dbReference>
<dbReference type="Pfam" id="PF03466">
    <property type="entry name" value="LysR_substrate"/>
    <property type="match status" value="1"/>
</dbReference>
<dbReference type="PANTHER" id="PTHR30126:SF64">
    <property type="entry name" value="HTH-TYPE TRANSCRIPTIONAL REGULATOR CITR"/>
    <property type="match status" value="1"/>
</dbReference>
<keyword evidence="7" id="KW-1185">Reference proteome</keyword>
<sequence length="296" mass="33589">MNLELYRVFYVTATEKSFSKAAAKLYITQPSVSHAIKQLEEMLEVQLFTRHAKGVELTKEGEAIYPSIQQALGSINQAEQLLQELKQLEGGRVTIGGSDSTFKYFVLPSIQRFQARYPNIHIRLQHGSTPQIIEKLDNGSIDFGFVHLPVRERHVEIQPFLTISSLFVVGEQNRELAERPLPLEEVLDYPLITFSESSSSTQFLQRLFERQGLHVQPDIEVGSVELLIECVKLGMGVAFVTKDFVLRELEKGELMPLQMKEPIEQRAIGIVTKRGQPLSLAAKVFLEGLHQEREKM</sequence>
<keyword evidence="2" id="KW-0805">Transcription regulation</keyword>